<dbReference type="Pfam" id="PF06003">
    <property type="entry name" value="SMN_Tudor"/>
    <property type="match status" value="1"/>
</dbReference>
<evidence type="ECO:0000256" key="5">
    <source>
        <dbReference type="ARBA" id="ARBA00023242"/>
    </source>
</evidence>
<dbReference type="PANTHER" id="PTHR13681">
    <property type="entry name" value="SURVIVAL OF MOTOR NEURON-RELATED-SPLICING FACTOR 30-RELATED"/>
    <property type="match status" value="1"/>
</dbReference>
<evidence type="ECO:0000256" key="6">
    <source>
        <dbReference type="ARBA" id="ARBA00037618"/>
    </source>
</evidence>
<gene>
    <name evidence="12" type="ORF">CSSPJE1EN1_LOCUS3805</name>
</gene>
<dbReference type="Gene3D" id="2.30.30.140">
    <property type="match status" value="1"/>
</dbReference>
<keyword evidence="4" id="KW-0508">mRNA splicing</keyword>
<evidence type="ECO:0000256" key="9">
    <source>
        <dbReference type="SAM" id="Coils"/>
    </source>
</evidence>
<dbReference type="InterPro" id="IPR010304">
    <property type="entry name" value="SMN_Tudor"/>
</dbReference>
<evidence type="ECO:0000259" key="11">
    <source>
        <dbReference type="PROSITE" id="PS50304"/>
    </source>
</evidence>
<proteinExistence type="inferred from homology"/>
<feature type="compositionally biased region" description="Basic and acidic residues" evidence="10">
    <location>
        <begin position="272"/>
        <end position="286"/>
    </location>
</feature>
<comment type="similarity">
    <text evidence="3">Belongs to the SMN family.</text>
</comment>
<evidence type="ECO:0000256" key="10">
    <source>
        <dbReference type="SAM" id="MobiDB-lite"/>
    </source>
</evidence>
<dbReference type="SUPFAM" id="SSF63748">
    <property type="entry name" value="Tudor/PWWP/MBT"/>
    <property type="match status" value="1"/>
</dbReference>
<accession>A0ABP0VY94</accession>
<keyword evidence="9" id="KW-0175">Coiled coil</keyword>
<comment type="subcellular location">
    <subcellularLocation>
        <location evidence="1">Nucleus speckle</location>
    </subcellularLocation>
    <subcellularLocation>
        <location evidence="2">Nucleus</location>
        <location evidence="2">Cajal body</location>
    </subcellularLocation>
</comment>
<dbReference type="PANTHER" id="PTHR13681:SF26">
    <property type="entry name" value="SURVIVAL OF MOTOR NEURON-RELATED-SPLICING FACTOR 30"/>
    <property type="match status" value="1"/>
</dbReference>
<evidence type="ECO:0000313" key="12">
    <source>
        <dbReference type="EMBL" id="CAK9258327.1"/>
    </source>
</evidence>
<dbReference type="SMART" id="SM00333">
    <property type="entry name" value="TUDOR"/>
    <property type="match status" value="1"/>
</dbReference>
<evidence type="ECO:0000256" key="3">
    <source>
        <dbReference type="ARBA" id="ARBA00005371"/>
    </source>
</evidence>
<dbReference type="EMBL" id="OZ020106">
    <property type="protein sequence ID" value="CAK9258327.1"/>
    <property type="molecule type" value="Genomic_DNA"/>
</dbReference>
<dbReference type="CDD" id="cd21182">
    <property type="entry name" value="Tudor_SMN_SPF30-like"/>
    <property type="match status" value="1"/>
</dbReference>
<feature type="region of interest" description="Disordered" evidence="10">
    <location>
        <begin position="271"/>
        <end position="320"/>
    </location>
</feature>
<evidence type="ECO:0000256" key="4">
    <source>
        <dbReference type="ARBA" id="ARBA00022728"/>
    </source>
</evidence>
<keyword evidence="4" id="KW-0747">Spliceosome</keyword>
<feature type="domain" description="Tudor" evidence="11">
    <location>
        <begin position="100"/>
        <end position="158"/>
    </location>
</feature>
<dbReference type="Proteomes" id="UP001497444">
    <property type="component" value="Chromosome 11"/>
</dbReference>
<dbReference type="PROSITE" id="PS50304">
    <property type="entry name" value="TUDOR"/>
    <property type="match status" value="1"/>
</dbReference>
<keyword evidence="5" id="KW-0539">Nucleus</keyword>
<organism evidence="12 13">
    <name type="scientific">Sphagnum jensenii</name>
    <dbReference type="NCBI Taxonomy" id="128206"/>
    <lineage>
        <taxon>Eukaryota</taxon>
        <taxon>Viridiplantae</taxon>
        <taxon>Streptophyta</taxon>
        <taxon>Embryophyta</taxon>
        <taxon>Bryophyta</taxon>
        <taxon>Sphagnophytina</taxon>
        <taxon>Sphagnopsida</taxon>
        <taxon>Sphagnales</taxon>
        <taxon>Sphagnaceae</taxon>
        <taxon>Sphagnum</taxon>
    </lineage>
</organism>
<evidence type="ECO:0000256" key="7">
    <source>
        <dbReference type="ARBA" id="ARBA00041083"/>
    </source>
</evidence>
<dbReference type="InterPro" id="IPR002999">
    <property type="entry name" value="Tudor"/>
</dbReference>
<keyword evidence="4" id="KW-0507">mRNA processing</keyword>
<protein>
    <recommendedName>
        <fullName evidence="7">Survival of motor neuron-related-splicing factor 30</fullName>
    </recommendedName>
    <alternativeName>
        <fullName evidence="8">Survival motor neuron domain-containing protein 1</fullName>
    </alternativeName>
</protein>
<sequence>MVGKVQKWSVKELQTNLATYHEQLDQVRQLLDAEPGNAEYVEMAVGLKEVLELTEDLLKTAKQAEAANALPLETDLDALSLPGPPPHPQDLSLSDDIAGRLPAGSKLLAVWSEDGEWYTATVKAVTPIGYIVTYDDWGNTEEVDLSNVRALETGEDDVGSEAKSDLDINIDEDADALLGAERDAEATRQAIKRKIAQAADVDVISRDLPPKLRINSDDPEDVKAAKKKKIHSFKSKARLEQMELTQNKRQNAWHQFQTSKGKSKKVGFFTGRKRESIFKSPDDPKGKVGVTGSGKGTTGFQKREKHLHLRVAGEDGDDLI</sequence>
<comment type="function">
    <text evidence="6">Involved in spliceosome assembly.</text>
</comment>
<evidence type="ECO:0000313" key="13">
    <source>
        <dbReference type="Proteomes" id="UP001497444"/>
    </source>
</evidence>
<evidence type="ECO:0000256" key="2">
    <source>
        <dbReference type="ARBA" id="ARBA00004408"/>
    </source>
</evidence>
<name>A0ABP0VY94_9BRYO</name>
<evidence type="ECO:0000256" key="1">
    <source>
        <dbReference type="ARBA" id="ARBA00004324"/>
    </source>
</evidence>
<keyword evidence="13" id="KW-1185">Reference proteome</keyword>
<feature type="coiled-coil region" evidence="9">
    <location>
        <begin position="10"/>
        <end position="67"/>
    </location>
</feature>
<evidence type="ECO:0000256" key="8">
    <source>
        <dbReference type="ARBA" id="ARBA00042567"/>
    </source>
</evidence>
<reference evidence="12" key="1">
    <citation type="submission" date="2024-02" db="EMBL/GenBank/DDBJ databases">
        <authorList>
            <consortium name="ELIXIR-Norway"/>
            <consortium name="Elixir Norway"/>
        </authorList>
    </citation>
    <scope>NUCLEOTIDE SEQUENCE</scope>
</reference>